<keyword evidence="4" id="KW-0964">Secreted</keyword>
<evidence type="ECO:0000256" key="2">
    <source>
        <dbReference type="ARBA" id="ARBA00020110"/>
    </source>
</evidence>
<name>A0AAP9RGU3_CLOBU</name>
<keyword evidence="3 4" id="KW-0975">Bacterial flagellum</keyword>
<keyword evidence="7" id="KW-0969">Cilium</keyword>
<evidence type="ECO:0000259" key="5">
    <source>
        <dbReference type="Pfam" id="PF00669"/>
    </source>
</evidence>
<dbReference type="GO" id="GO:0005576">
    <property type="term" value="C:extracellular region"/>
    <property type="evidence" value="ECO:0007669"/>
    <property type="project" value="UniProtKB-SubCell"/>
</dbReference>
<dbReference type="Gene3D" id="6.10.10.10">
    <property type="entry name" value="Flagellar export chaperone, C-terminal domain"/>
    <property type="match status" value="1"/>
</dbReference>
<dbReference type="InterPro" id="IPR046358">
    <property type="entry name" value="Flagellin_C"/>
</dbReference>
<feature type="domain" description="Flagellin C-terminal" evidence="6">
    <location>
        <begin position="185"/>
        <end position="270"/>
    </location>
</feature>
<dbReference type="InterPro" id="IPR001492">
    <property type="entry name" value="Flagellin"/>
</dbReference>
<dbReference type="Pfam" id="PF00700">
    <property type="entry name" value="Flagellin_C"/>
    <property type="match status" value="1"/>
</dbReference>
<dbReference type="PRINTS" id="PR00207">
    <property type="entry name" value="FLAGELLIN"/>
</dbReference>
<keyword evidence="7" id="KW-0282">Flagellum</keyword>
<evidence type="ECO:0000313" key="7">
    <source>
        <dbReference type="EMBL" id="QMW92115.1"/>
    </source>
</evidence>
<dbReference type="PANTHER" id="PTHR42792:SF2">
    <property type="entry name" value="FLAGELLIN"/>
    <property type="match status" value="1"/>
</dbReference>
<keyword evidence="7" id="KW-0966">Cell projection</keyword>
<comment type="function">
    <text evidence="4">Flagellin is the subunit protein which polymerizes to form the filaments of bacterial flagella.</text>
</comment>
<sequence length="274" mass="29969">MRLSKNMFSLNIYSNYKDKLKQSSSAIENISSGYKLNKAKDNPNKIGQSEALKIQVLSNSAARKNIQDTNSMIQTFDGAMQEMNSTLERLKELTVQSGNGALAQSDKEAIQEEINALTSHIDQMAKTTDFNGVKLINEKGSIISSIGSMEDETTKIPKIDLTTVGLGLTKSNMNVLDPDNSGVAIETVDKAITIVSAARSRYGALQIRLENTGDDIDQRNISLEKSQSRIADADLAEEMLKQAQSDILIQSSIALMAQSNKLPQDALQILQNIK</sequence>
<comment type="similarity">
    <text evidence="1 4">Belongs to the bacterial flagellin family.</text>
</comment>
<evidence type="ECO:0000259" key="6">
    <source>
        <dbReference type="Pfam" id="PF00700"/>
    </source>
</evidence>
<dbReference type="GO" id="GO:0009288">
    <property type="term" value="C:bacterial-type flagellum"/>
    <property type="evidence" value="ECO:0007669"/>
    <property type="project" value="UniProtKB-SubCell"/>
</dbReference>
<proteinExistence type="inferred from homology"/>
<evidence type="ECO:0000256" key="1">
    <source>
        <dbReference type="ARBA" id="ARBA00005709"/>
    </source>
</evidence>
<evidence type="ECO:0000256" key="3">
    <source>
        <dbReference type="ARBA" id="ARBA00023143"/>
    </source>
</evidence>
<dbReference type="InterPro" id="IPR042187">
    <property type="entry name" value="Flagellin_C_sub2"/>
</dbReference>
<evidence type="ECO:0000256" key="4">
    <source>
        <dbReference type="RuleBase" id="RU362073"/>
    </source>
</evidence>
<dbReference type="GO" id="GO:0005198">
    <property type="term" value="F:structural molecule activity"/>
    <property type="evidence" value="ECO:0007669"/>
    <property type="project" value="UniProtKB-UniRule"/>
</dbReference>
<comment type="subcellular location">
    <subcellularLocation>
        <location evidence="4">Secreted</location>
    </subcellularLocation>
    <subcellularLocation>
        <location evidence="4">Bacterial flagellum</location>
    </subcellularLocation>
</comment>
<dbReference type="RefSeq" id="WP_035762247.1">
    <property type="nucleotide sequence ID" value="NZ_AP019716.1"/>
</dbReference>
<dbReference type="PANTHER" id="PTHR42792">
    <property type="entry name" value="FLAGELLIN"/>
    <property type="match status" value="1"/>
</dbReference>
<accession>A0AAP9RGU3</accession>
<organism evidence="7 8">
    <name type="scientific">Clostridium butyricum</name>
    <dbReference type="NCBI Taxonomy" id="1492"/>
    <lineage>
        <taxon>Bacteria</taxon>
        <taxon>Bacillati</taxon>
        <taxon>Bacillota</taxon>
        <taxon>Clostridia</taxon>
        <taxon>Eubacteriales</taxon>
        <taxon>Clostridiaceae</taxon>
        <taxon>Clostridium</taxon>
    </lineage>
</organism>
<gene>
    <name evidence="7" type="ORF">FF104_14350</name>
</gene>
<dbReference type="EMBL" id="CP040626">
    <property type="protein sequence ID" value="QMW92115.1"/>
    <property type="molecule type" value="Genomic_DNA"/>
</dbReference>
<protein>
    <recommendedName>
        <fullName evidence="2 4">Flagellin</fullName>
    </recommendedName>
</protein>
<dbReference type="GeneID" id="92945377"/>
<dbReference type="Gene3D" id="1.20.1330.10">
    <property type="entry name" value="f41 fragment of flagellin, N-terminal domain"/>
    <property type="match status" value="1"/>
</dbReference>
<reference evidence="7 8" key="1">
    <citation type="submission" date="2019-05" db="EMBL/GenBank/DDBJ databases">
        <authorList>
            <person name="Schori C."/>
            <person name="Ahrens C."/>
        </authorList>
    </citation>
    <scope>NUCLEOTIDE SEQUENCE [LARGE SCALE GENOMIC DNA]</scope>
    <source>
        <strain evidence="7 8">DSM 10702</strain>
    </source>
</reference>
<dbReference type="InterPro" id="IPR001029">
    <property type="entry name" value="Flagellin_N"/>
</dbReference>
<dbReference type="Proteomes" id="UP000515243">
    <property type="component" value="Chromosome 1"/>
</dbReference>
<dbReference type="SUPFAM" id="SSF64518">
    <property type="entry name" value="Phase 1 flagellin"/>
    <property type="match status" value="1"/>
</dbReference>
<feature type="domain" description="Flagellin N-terminal" evidence="5">
    <location>
        <begin position="4"/>
        <end position="138"/>
    </location>
</feature>
<dbReference type="Pfam" id="PF00669">
    <property type="entry name" value="Flagellin_N"/>
    <property type="match status" value="1"/>
</dbReference>
<evidence type="ECO:0000313" key="8">
    <source>
        <dbReference type="Proteomes" id="UP000515243"/>
    </source>
</evidence>
<dbReference type="AlphaFoldDB" id="A0AAP9RGU3"/>